<accession>A0A0S2TFR8</accession>
<dbReference type="AlphaFoldDB" id="A0A0S2TFR8"/>
<dbReference type="Proteomes" id="UP000055136">
    <property type="component" value="Chromosome"/>
</dbReference>
<reference evidence="2" key="1">
    <citation type="submission" date="2015-10" db="EMBL/GenBank/DDBJ databases">
        <title>Description of Candidatus Tenderia electrophaga gen. nov, sp. nov., an Uncultivated Electroautotroph from a Biocathode Enrichment.</title>
        <authorList>
            <person name="Eddie B.J."/>
            <person name="Malanoski A.P."/>
            <person name="Wang Z."/>
            <person name="Hall R.J."/>
            <person name="Oh S.D."/>
            <person name="Heiner C."/>
            <person name="Lin B."/>
            <person name="Strycharz-Glaven S.M."/>
        </authorList>
    </citation>
    <scope>NUCLEOTIDE SEQUENCE [LARGE SCALE GENOMIC DNA]</scope>
    <source>
        <strain evidence="2">NRL1</strain>
    </source>
</reference>
<evidence type="ECO:0000313" key="2">
    <source>
        <dbReference type="EMBL" id="ALP53993.1"/>
    </source>
</evidence>
<dbReference type="CDD" id="cd07313">
    <property type="entry name" value="terB_like_2"/>
    <property type="match status" value="1"/>
</dbReference>
<name>A0A0S2TFR8_9GAMM</name>
<dbReference type="Gene3D" id="1.10.3680.10">
    <property type="entry name" value="TerB-like"/>
    <property type="match status" value="1"/>
</dbReference>
<dbReference type="STRING" id="1748243.Tel_13100"/>
<gene>
    <name evidence="2" type="ORF">Tel_13100</name>
</gene>
<sequence>MLKSVRRFFDQNIKSVSGERHGELPERALQLATASLLVEVSRADFHINAEEREAVVNAVEHMFSLSHQETREIVELAESEIDDATSLYEFTRLVNDHFDYEQKLKIVELLWRVCYADLDKDKYEEHLIRKISDLIYVTHSDFVRMRHRVETQ</sequence>
<keyword evidence="3" id="KW-1185">Reference proteome</keyword>
<feature type="domain" description="Co-chaperone DjlA N-terminal" evidence="1">
    <location>
        <begin position="30"/>
        <end position="147"/>
    </location>
</feature>
<proteinExistence type="predicted"/>
<evidence type="ECO:0000313" key="3">
    <source>
        <dbReference type="Proteomes" id="UP000055136"/>
    </source>
</evidence>
<dbReference type="SUPFAM" id="SSF158682">
    <property type="entry name" value="TerB-like"/>
    <property type="match status" value="1"/>
</dbReference>
<dbReference type="EMBL" id="CP013099">
    <property type="protein sequence ID" value="ALP53993.1"/>
    <property type="molecule type" value="Genomic_DNA"/>
</dbReference>
<organism evidence="2 3">
    <name type="scientific">Candidatus Tenderia electrophaga</name>
    <dbReference type="NCBI Taxonomy" id="1748243"/>
    <lineage>
        <taxon>Bacteria</taxon>
        <taxon>Pseudomonadati</taxon>
        <taxon>Pseudomonadota</taxon>
        <taxon>Gammaproteobacteria</taxon>
        <taxon>Candidatus Tenderiales</taxon>
        <taxon>Candidatus Tenderiaceae</taxon>
        <taxon>Candidatus Tenderia</taxon>
    </lineage>
</organism>
<dbReference type="KEGG" id="tee:Tel_13100"/>
<dbReference type="InterPro" id="IPR007791">
    <property type="entry name" value="DjlA_N"/>
</dbReference>
<dbReference type="InterPro" id="IPR029024">
    <property type="entry name" value="TerB-like"/>
</dbReference>
<evidence type="ECO:0000259" key="1">
    <source>
        <dbReference type="Pfam" id="PF05099"/>
    </source>
</evidence>
<dbReference type="Pfam" id="PF05099">
    <property type="entry name" value="TerB"/>
    <property type="match status" value="1"/>
</dbReference>
<protein>
    <recommendedName>
        <fullName evidence="1">Co-chaperone DjlA N-terminal domain-containing protein</fullName>
    </recommendedName>
</protein>